<keyword evidence="3" id="KW-1185">Reference proteome</keyword>
<keyword evidence="1" id="KW-0812">Transmembrane</keyword>
<protein>
    <submittedName>
        <fullName evidence="2">DUF1700 domain-containing protein</fullName>
    </submittedName>
</protein>
<keyword evidence="1" id="KW-0472">Membrane</keyword>
<accession>A0ABT4E8T8</accession>
<dbReference type="RefSeq" id="WP_021253400.1">
    <property type="nucleotide sequence ID" value="NZ_JAMDLY010000011.1"/>
</dbReference>
<organism evidence="2 3">
    <name type="scientific">Paenibacillus alvei</name>
    <name type="common">Bacillus alvei</name>
    <dbReference type="NCBI Taxonomy" id="44250"/>
    <lineage>
        <taxon>Bacteria</taxon>
        <taxon>Bacillati</taxon>
        <taxon>Bacillota</taxon>
        <taxon>Bacilli</taxon>
        <taxon>Bacillales</taxon>
        <taxon>Paenibacillaceae</taxon>
        <taxon>Paenibacillus</taxon>
    </lineage>
</organism>
<dbReference type="EMBL" id="JAMDLY010000011">
    <property type="protein sequence ID" value="MCY9530156.1"/>
    <property type="molecule type" value="Genomic_DNA"/>
</dbReference>
<sequence length="181" mass="20625">MNKQSYLAEMAKLLRPLSKVERDEVLLDYSEHFDYAIDAGRPMSEIISKLGAPSSIANEILAQYEIRKASDTQSFRNLLRAVRVTIRVSILNLVFVLVPFIVTLVLLGGYYFLTAALLSSPILFLIQHNFSASFFQDIFYILGLFGLGLLCGIGVVRVTRWYYKTVLRYLNYNLSIIRGRT</sequence>
<feature type="transmembrane region" description="Helical" evidence="1">
    <location>
        <begin position="84"/>
        <end position="102"/>
    </location>
</feature>
<feature type="transmembrane region" description="Helical" evidence="1">
    <location>
        <begin position="138"/>
        <end position="163"/>
    </location>
</feature>
<keyword evidence="1" id="KW-1133">Transmembrane helix</keyword>
<evidence type="ECO:0000256" key="1">
    <source>
        <dbReference type="SAM" id="Phobius"/>
    </source>
</evidence>
<evidence type="ECO:0000313" key="2">
    <source>
        <dbReference type="EMBL" id="MCY9530156.1"/>
    </source>
</evidence>
<dbReference type="Proteomes" id="UP001527090">
    <property type="component" value="Unassembled WGS sequence"/>
</dbReference>
<gene>
    <name evidence="2" type="ORF">M5X04_12585</name>
</gene>
<evidence type="ECO:0000313" key="3">
    <source>
        <dbReference type="Proteomes" id="UP001527090"/>
    </source>
</evidence>
<name>A0ABT4E8T8_PAEAL</name>
<dbReference type="Pfam" id="PF22564">
    <property type="entry name" value="HAAS"/>
    <property type="match status" value="1"/>
</dbReference>
<comment type="caution">
    <text evidence="2">The sequence shown here is derived from an EMBL/GenBank/DDBJ whole genome shotgun (WGS) entry which is preliminary data.</text>
</comment>
<reference evidence="2 3" key="1">
    <citation type="submission" date="2022-05" db="EMBL/GenBank/DDBJ databases">
        <title>Genome Sequencing of Bee-Associated Microbes.</title>
        <authorList>
            <person name="Dunlap C."/>
        </authorList>
    </citation>
    <scope>NUCLEOTIDE SEQUENCE [LARGE SCALE GENOMIC DNA]</scope>
    <source>
        <strain evidence="2 3">NRRL NRS-750</strain>
    </source>
</reference>
<proteinExistence type="predicted"/>